<reference evidence="2" key="2">
    <citation type="submission" date="2018-07" db="EMBL/GenBank/DDBJ databases">
        <authorList>
            <consortium name="NCBI Pathogen Detection Project"/>
        </authorList>
    </citation>
    <scope>NUCLEOTIDE SEQUENCE</scope>
    <source>
        <strain evidence="2">Salmonella enterica</strain>
    </source>
</reference>
<feature type="transmembrane region" description="Helical" evidence="1">
    <location>
        <begin position="78"/>
        <end position="98"/>
    </location>
</feature>
<keyword evidence="1" id="KW-0472">Membrane</keyword>
<dbReference type="InterPro" id="IPR006922">
    <property type="entry name" value="MbeB-like"/>
</dbReference>
<comment type="caution">
    <text evidence="2">The sequence shown here is derived from an EMBL/GenBank/DDBJ whole genome shotgun (WGS) entry which is preliminary data.</text>
</comment>
<organism evidence="2">
    <name type="scientific">Salmonella derby</name>
    <dbReference type="NCBI Taxonomy" id="28144"/>
    <lineage>
        <taxon>Bacteria</taxon>
        <taxon>Pseudomonadati</taxon>
        <taxon>Pseudomonadota</taxon>
        <taxon>Gammaproteobacteria</taxon>
        <taxon>Enterobacterales</taxon>
        <taxon>Enterobacteriaceae</taxon>
        <taxon>Salmonella</taxon>
    </lineage>
</organism>
<keyword evidence="1" id="KW-0812">Transmembrane</keyword>
<name>A0A741QPR4_SALDE</name>
<accession>A0A741QPR4</accession>
<gene>
    <name evidence="2" type="ORF">G9W30_004897</name>
</gene>
<dbReference type="EMBL" id="DAAUBB010000060">
    <property type="protein sequence ID" value="HAF0953115.1"/>
    <property type="molecule type" value="Genomic_DNA"/>
</dbReference>
<dbReference type="Pfam" id="PF04837">
    <property type="entry name" value="MbeB_N"/>
    <property type="match status" value="1"/>
</dbReference>
<protein>
    <submittedName>
        <fullName evidence="2">Mobilization protein</fullName>
    </submittedName>
</protein>
<dbReference type="AlphaFoldDB" id="A0A741QPR4"/>
<sequence length="170" mass="19356">MNSLLTLAKDLEQKSKAQQQRTGEILKAAFSAHEQSVRAELTASAERISTAIREHEEGMNAAMQQNRLNVLRMVGRTWLTVTMVSVLLIATSGSILWWQGRQITDNYMTIREQKDTIRGQKETLSKLNGRTWGVSYQESNDGRRFLVMPEGTQAEIIPHRGTDWILLKQE</sequence>
<keyword evidence="1" id="KW-1133">Transmembrane helix</keyword>
<proteinExistence type="predicted"/>
<reference evidence="2" key="1">
    <citation type="journal article" date="2018" name="Genome Biol.">
        <title>SKESA: strategic k-mer extension for scrupulous assemblies.</title>
        <authorList>
            <person name="Souvorov A."/>
            <person name="Agarwala R."/>
            <person name="Lipman D.J."/>
        </authorList>
    </citation>
    <scope>NUCLEOTIDE SEQUENCE</scope>
    <source>
        <strain evidence="2">Salmonella enterica</strain>
    </source>
</reference>
<evidence type="ECO:0000313" key="2">
    <source>
        <dbReference type="EMBL" id="HAF0953115.1"/>
    </source>
</evidence>
<evidence type="ECO:0000256" key="1">
    <source>
        <dbReference type="SAM" id="Phobius"/>
    </source>
</evidence>